<dbReference type="GO" id="GO:0006260">
    <property type="term" value="P:DNA replication"/>
    <property type="evidence" value="ECO:0007669"/>
    <property type="project" value="TreeGrafter"/>
</dbReference>
<dbReference type="Proteomes" id="UP001055091">
    <property type="component" value="Unassembled WGS sequence"/>
</dbReference>
<dbReference type="EMBL" id="BQNJ01000001">
    <property type="protein sequence ID" value="GKG99080.1"/>
    <property type="molecule type" value="Genomic_DNA"/>
</dbReference>
<feature type="domain" description="IstB-like ATP-binding" evidence="1">
    <location>
        <begin position="132"/>
        <end position="241"/>
    </location>
</feature>
<comment type="caution">
    <text evidence="2">The sequence shown here is derived from an EMBL/GenBank/DDBJ whole genome shotgun (WGS) entry which is preliminary data.</text>
</comment>
<dbReference type="RefSeq" id="WP_244052471.1">
    <property type="nucleotide sequence ID" value="NZ_BQNJ01000001.1"/>
</dbReference>
<sequence length="288" mass="32813">MATLEATLNRMKADLAEKRSKPGYVPTILPDFDGVCPLCKGKLWIFYQENGLEMAKPCECQDKAILSKRLRFADIPAAYKDLKLNPFNIHAYQTIDGRNLAAIAAKTVKYYLDNFPDMQSRGMGLYFFSNVKGSGKTRMAAGIANELLKSHQVKFAVSTTIIREIKRTWERSGAGAREEGRQNESQLLDALGMTEILIIDDFGTEQVAPWINDRFYQIINDRYVNKKVTIFTSNVKLEKLQYDDRITNRILESTYQIHFPEESIRGYIAKKNTQEMIQNLKGDADGET</sequence>
<gene>
    <name evidence="2" type="primary">dnaL</name>
    <name evidence="2" type="ORF">CE91St55_10620</name>
</gene>
<evidence type="ECO:0000313" key="2">
    <source>
        <dbReference type="EMBL" id="GKG99080.1"/>
    </source>
</evidence>
<dbReference type="InterPro" id="IPR002611">
    <property type="entry name" value="IstB_ATP-bd"/>
</dbReference>
<proteinExistence type="predicted"/>
<protein>
    <submittedName>
        <fullName evidence="2">DNA replication protein</fullName>
    </submittedName>
</protein>
<dbReference type="SUPFAM" id="SSF52540">
    <property type="entry name" value="P-loop containing nucleoside triphosphate hydrolases"/>
    <property type="match status" value="1"/>
</dbReference>
<dbReference type="GO" id="GO:0005524">
    <property type="term" value="F:ATP binding"/>
    <property type="evidence" value="ECO:0007669"/>
    <property type="project" value="InterPro"/>
</dbReference>
<dbReference type="PANTHER" id="PTHR30050:SF4">
    <property type="entry name" value="ATP-BINDING PROTEIN RV3427C IN INSERTION SEQUENCE-RELATED"/>
    <property type="match status" value="1"/>
</dbReference>
<dbReference type="PANTHER" id="PTHR30050">
    <property type="entry name" value="CHROMOSOMAL REPLICATION INITIATOR PROTEIN DNAA"/>
    <property type="match status" value="1"/>
</dbReference>
<dbReference type="AlphaFoldDB" id="A0AA37N670"/>
<dbReference type="InterPro" id="IPR027417">
    <property type="entry name" value="P-loop_NTPase"/>
</dbReference>
<dbReference type="Pfam" id="PF01695">
    <property type="entry name" value="IstB_IS21"/>
    <property type="match status" value="1"/>
</dbReference>
<evidence type="ECO:0000313" key="3">
    <source>
        <dbReference type="Proteomes" id="UP001055091"/>
    </source>
</evidence>
<evidence type="ECO:0000259" key="1">
    <source>
        <dbReference type="Pfam" id="PF01695"/>
    </source>
</evidence>
<dbReference type="Gene3D" id="3.40.50.300">
    <property type="entry name" value="P-loop containing nucleotide triphosphate hydrolases"/>
    <property type="match status" value="1"/>
</dbReference>
<organism evidence="2 3">
    <name type="scientific">Hungatella hathewayi</name>
    <dbReference type="NCBI Taxonomy" id="154046"/>
    <lineage>
        <taxon>Bacteria</taxon>
        <taxon>Bacillati</taxon>
        <taxon>Bacillota</taxon>
        <taxon>Clostridia</taxon>
        <taxon>Lachnospirales</taxon>
        <taxon>Lachnospiraceae</taxon>
        <taxon>Hungatella</taxon>
    </lineage>
</organism>
<name>A0AA37N670_9FIRM</name>
<accession>A0AA37N670</accession>
<reference evidence="2" key="1">
    <citation type="submission" date="2022-01" db="EMBL/GenBank/DDBJ databases">
        <title>Novel bile acid biosynthetic pathways are enriched in the microbiome of centenarians.</title>
        <authorList>
            <person name="Sato Y."/>
            <person name="Atarashi K."/>
            <person name="Plichta R.D."/>
            <person name="Arai Y."/>
            <person name="Sasajima S."/>
            <person name="Kearney M.S."/>
            <person name="Suda W."/>
            <person name="Takeshita K."/>
            <person name="Sasaki T."/>
            <person name="Okamoto S."/>
            <person name="Skelly N.A."/>
            <person name="Okamura Y."/>
            <person name="Vlamakis H."/>
            <person name="Li Y."/>
            <person name="Tanoue T."/>
            <person name="Takei H."/>
            <person name="Nittono H."/>
            <person name="Narushima S."/>
            <person name="Irie J."/>
            <person name="Itoh H."/>
            <person name="Moriya K."/>
            <person name="Sugiura Y."/>
            <person name="Suematsu M."/>
            <person name="Moritoki N."/>
            <person name="Shibata S."/>
            <person name="Littman R.D."/>
            <person name="Fischbach A.M."/>
            <person name="Uwamino Y."/>
            <person name="Inoue T."/>
            <person name="Honda A."/>
            <person name="Hattori M."/>
            <person name="Murai T."/>
            <person name="Xavier J.R."/>
            <person name="Hirose N."/>
            <person name="Honda K."/>
        </authorList>
    </citation>
    <scope>NUCLEOTIDE SEQUENCE</scope>
    <source>
        <strain evidence="2">CE91-St55</strain>
    </source>
</reference>